<comment type="caution">
    <text evidence="9">The sequence shown here is derived from an EMBL/GenBank/DDBJ whole genome shotgun (WGS) entry which is preliminary data.</text>
</comment>
<feature type="transmembrane region" description="Helical" evidence="8">
    <location>
        <begin position="272"/>
        <end position="293"/>
    </location>
</feature>
<dbReference type="InterPro" id="IPR038770">
    <property type="entry name" value="Na+/solute_symporter_sf"/>
</dbReference>
<accession>A0A0B0H365</accession>
<evidence type="ECO:0000313" key="9">
    <source>
        <dbReference type="EMBL" id="KHF24658.1"/>
    </source>
</evidence>
<feature type="transmembrane region" description="Helical" evidence="8">
    <location>
        <begin position="96"/>
        <end position="117"/>
    </location>
</feature>
<evidence type="ECO:0000256" key="4">
    <source>
        <dbReference type="ARBA" id="ARBA00022475"/>
    </source>
</evidence>
<organism evidence="9 11">
    <name type="scientific">Solemya velum gill symbiont</name>
    <dbReference type="NCBI Taxonomy" id="2340"/>
    <lineage>
        <taxon>Bacteria</taxon>
        <taxon>Pseudomonadati</taxon>
        <taxon>Pseudomonadota</taxon>
        <taxon>Gammaproteobacteria</taxon>
        <taxon>sulfur-oxidizing symbionts</taxon>
    </lineage>
</organism>
<dbReference type="Proteomes" id="UP000030856">
    <property type="component" value="Unassembled WGS sequence"/>
</dbReference>
<feature type="transmembrane region" description="Helical" evidence="8">
    <location>
        <begin position="242"/>
        <end position="260"/>
    </location>
</feature>
<dbReference type="STRING" id="2340.JV46_07420"/>
<keyword evidence="3" id="KW-0813">Transport</keyword>
<reference evidence="9 11" key="1">
    <citation type="journal article" date="2014" name="BMC Genomics">
        <title>The genome of the intracellular bacterium of the coastal bivalve, Solemya velum: a blueprint for thriving in and out of symbiosis.</title>
        <authorList>
            <person name="Dmytrenko O."/>
            <person name="Russell S.L."/>
            <person name="Loo W.T."/>
            <person name="Fontanez K.M."/>
            <person name="Liao L."/>
            <person name="Roeselers G."/>
            <person name="Sharma R."/>
            <person name="Stewart F.J."/>
            <person name="Newton I.L."/>
            <person name="Woyke T."/>
            <person name="Wu D."/>
            <person name="Lang J.M."/>
            <person name="Eisen J.A."/>
            <person name="Cavanaugh C.M."/>
        </authorList>
    </citation>
    <scope>NUCLEOTIDE SEQUENCE [LARGE SCALE GENOMIC DNA]</scope>
    <source>
        <strain evidence="9 11">WH</strain>
    </source>
</reference>
<evidence type="ECO:0000256" key="6">
    <source>
        <dbReference type="ARBA" id="ARBA00022989"/>
    </source>
</evidence>
<dbReference type="AlphaFoldDB" id="A0A0B0H365"/>
<evidence type="ECO:0000256" key="5">
    <source>
        <dbReference type="ARBA" id="ARBA00022692"/>
    </source>
</evidence>
<protein>
    <submittedName>
        <fullName evidence="9">Permease</fullName>
    </submittedName>
</protein>
<evidence type="ECO:0000256" key="2">
    <source>
        <dbReference type="ARBA" id="ARBA00010145"/>
    </source>
</evidence>
<evidence type="ECO:0000313" key="12">
    <source>
        <dbReference type="Proteomes" id="UP000190962"/>
    </source>
</evidence>
<keyword evidence="6 8" id="KW-1133">Transmembrane helix</keyword>
<dbReference type="EMBL" id="JRAA01000002">
    <property type="protein sequence ID" value="KHF24658.1"/>
    <property type="molecule type" value="Genomic_DNA"/>
</dbReference>
<evidence type="ECO:0000256" key="1">
    <source>
        <dbReference type="ARBA" id="ARBA00004651"/>
    </source>
</evidence>
<dbReference type="eggNOG" id="COG0679">
    <property type="taxonomic scope" value="Bacteria"/>
</dbReference>
<evidence type="ECO:0000256" key="3">
    <source>
        <dbReference type="ARBA" id="ARBA00022448"/>
    </source>
</evidence>
<comment type="similarity">
    <text evidence="2">Belongs to the auxin efflux carrier (TC 2.A.69) family.</text>
</comment>
<dbReference type="EMBL" id="MPNX01000036">
    <property type="protein sequence ID" value="OOY33829.1"/>
    <property type="molecule type" value="Genomic_DNA"/>
</dbReference>
<proteinExistence type="inferred from homology"/>
<feature type="transmembrane region" description="Helical" evidence="8">
    <location>
        <begin position="157"/>
        <end position="176"/>
    </location>
</feature>
<evidence type="ECO:0000313" key="11">
    <source>
        <dbReference type="Proteomes" id="UP000030856"/>
    </source>
</evidence>
<feature type="transmembrane region" description="Helical" evidence="8">
    <location>
        <begin position="6"/>
        <end position="24"/>
    </location>
</feature>
<sequence length="294" mass="31540">MESILVVLGIIFPVFAVAVSGYLYARFRRGGTDLSVTNRVNLEIFTPALIFSVMSDAEFDLLSYTSLTAAGVVVILITGVIAVAAAKVMKTDVKTLVPPLMFNNSGNMGLPLAVFAFGEEGLAAATVLFIVENFMHFTFGSWILAAHFHIKPLIRLPMFWGAFLGIVVNLAGIKLVEPLGDAISMLGQISIPLLLFSLGARVAQTHVTHFRLAIAANVLNVSATLLVGLLLISLFSLEGMQAAQFILFCALPPAVLNFMLAEQYGQEPDKVASIVLLGNVSSILVIPVVLYFIL</sequence>
<keyword evidence="5 8" id="KW-0812">Transmembrane</keyword>
<dbReference type="Gene3D" id="1.20.1530.20">
    <property type="match status" value="1"/>
</dbReference>
<dbReference type="RefSeq" id="WP_043116911.1">
    <property type="nucleotide sequence ID" value="NZ_JRAA01000002.1"/>
</dbReference>
<feature type="transmembrane region" description="Helical" evidence="8">
    <location>
        <begin position="182"/>
        <end position="200"/>
    </location>
</feature>
<keyword evidence="11" id="KW-1185">Reference proteome</keyword>
<keyword evidence="4" id="KW-1003">Cell membrane</keyword>
<dbReference type="GO" id="GO:0055085">
    <property type="term" value="P:transmembrane transport"/>
    <property type="evidence" value="ECO:0007669"/>
    <property type="project" value="InterPro"/>
</dbReference>
<comment type="subcellular location">
    <subcellularLocation>
        <location evidence="1">Cell membrane</location>
        <topology evidence="1">Multi-pass membrane protein</topology>
    </subcellularLocation>
</comment>
<gene>
    <name evidence="10" type="ORF">BOV88_13180</name>
    <name evidence="9" type="ORF">JV46_07420</name>
</gene>
<feature type="transmembrane region" description="Helical" evidence="8">
    <location>
        <begin position="61"/>
        <end position="84"/>
    </location>
</feature>
<keyword evidence="7 8" id="KW-0472">Membrane</keyword>
<reference evidence="10 12" key="2">
    <citation type="submission" date="2016-11" db="EMBL/GenBank/DDBJ databases">
        <title>Mixed transmission modes and dynamic genome evolution in an obligate animal-bacterial symbiosis.</title>
        <authorList>
            <person name="Russell S.L."/>
            <person name="Corbett-Detig R.B."/>
            <person name="Cavanaugh C.M."/>
        </authorList>
    </citation>
    <scope>NUCLEOTIDE SEQUENCE [LARGE SCALE GENOMIC DNA]</scope>
    <source>
        <strain evidence="10">MA-KB16</strain>
    </source>
</reference>
<dbReference type="PANTHER" id="PTHR36838:SF1">
    <property type="entry name" value="SLR1864 PROTEIN"/>
    <property type="match status" value="1"/>
</dbReference>
<dbReference type="Proteomes" id="UP000190962">
    <property type="component" value="Unassembled WGS sequence"/>
</dbReference>
<dbReference type="GeneID" id="86990732"/>
<evidence type="ECO:0000313" key="10">
    <source>
        <dbReference type="EMBL" id="OOY33829.1"/>
    </source>
</evidence>
<evidence type="ECO:0000256" key="7">
    <source>
        <dbReference type="ARBA" id="ARBA00023136"/>
    </source>
</evidence>
<dbReference type="PANTHER" id="PTHR36838">
    <property type="entry name" value="AUXIN EFFLUX CARRIER FAMILY PROTEIN"/>
    <property type="match status" value="1"/>
</dbReference>
<feature type="transmembrane region" description="Helical" evidence="8">
    <location>
        <begin position="212"/>
        <end position="236"/>
    </location>
</feature>
<name>A0A0B0H365_SOVGS</name>
<dbReference type="Pfam" id="PF03547">
    <property type="entry name" value="Mem_trans"/>
    <property type="match status" value="2"/>
</dbReference>
<feature type="transmembrane region" description="Helical" evidence="8">
    <location>
        <begin position="123"/>
        <end position="145"/>
    </location>
</feature>
<dbReference type="OrthoDB" id="3238001at2"/>
<dbReference type="GO" id="GO:0005886">
    <property type="term" value="C:plasma membrane"/>
    <property type="evidence" value="ECO:0007669"/>
    <property type="project" value="UniProtKB-SubCell"/>
</dbReference>
<evidence type="ECO:0000256" key="8">
    <source>
        <dbReference type="SAM" id="Phobius"/>
    </source>
</evidence>
<dbReference type="InterPro" id="IPR004776">
    <property type="entry name" value="Mem_transp_PIN-like"/>
</dbReference>